<keyword evidence="4" id="KW-0862">Zinc</keyword>
<proteinExistence type="inferred from homology"/>
<evidence type="ECO:0000256" key="2">
    <source>
        <dbReference type="ARBA" id="ARBA00022723"/>
    </source>
</evidence>
<dbReference type="SUPFAM" id="SSF56281">
    <property type="entry name" value="Metallo-hydrolase/oxidoreductase"/>
    <property type="match status" value="1"/>
</dbReference>
<feature type="domain" description="Metallo-beta-lactamase" evidence="5">
    <location>
        <begin position="49"/>
        <end position="263"/>
    </location>
</feature>
<reference evidence="6 7" key="1">
    <citation type="submission" date="2024-02" db="EMBL/GenBank/DDBJ databases">
        <title>A draft genome for the cacao thread blight pathogen Marasmius crinis-equi.</title>
        <authorList>
            <person name="Cohen S.P."/>
            <person name="Baruah I.K."/>
            <person name="Amoako-Attah I."/>
            <person name="Bukari Y."/>
            <person name="Meinhardt L.W."/>
            <person name="Bailey B.A."/>
        </authorList>
    </citation>
    <scope>NUCLEOTIDE SEQUENCE [LARGE SCALE GENOMIC DNA]</scope>
    <source>
        <strain evidence="6 7">GH-76</strain>
    </source>
</reference>
<keyword evidence="2" id="KW-0479">Metal-binding</keyword>
<comment type="similarity">
    <text evidence="1">Belongs to the metallo-beta-lactamase superfamily.</text>
</comment>
<sequence length="364" mass="39950">MSSAEVSIPSSNATVSARAFNVQADGSKILAALFLTPVLPGRDFLEPLPAYVFLVERVDKDGKKRRIMFDLGTRKDQENIAPKMKEAAAKMGPHVKLVVDKDVVEQLTEGGINLESIDTVIWSHTHLDHVGDLSKWPSSTKLVVGPGADRKGYPTHPDAVLLDSDFAGREVEELDFTNSKLKIAGLSAIDYLGDGSFYLIDMPGHCPGHVVALARVKPDSFVLFGADTCHHPGQIRPNPHIHKSYPCPGRLLDAARKSVSAEHFAAPGATEFDLEKRDTCFFGVAPPPHSFYADKAQSEESQKALAVLDAQKNVFVIVSHDATLEGVLGLFPEKLDDWEEKGWKEQTIWTFLEEDNKAFRLAPC</sequence>
<accession>A0ABR3F3P0</accession>
<dbReference type="PANTHER" id="PTHR42978">
    <property type="entry name" value="QUORUM-QUENCHING LACTONASE YTNP-RELATED-RELATED"/>
    <property type="match status" value="1"/>
</dbReference>
<gene>
    <name evidence="6" type="ORF">V5O48_012234</name>
</gene>
<dbReference type="SMART" id="SM00849">
    <property type="entry name" value="Lactamase_B"/>
    <property type="match status" value="1"/>
</dbReference>
<evidence type="ECO:0000256" key="3">
    <source>
        <dbReference type="ARBA" id="ARBA00022801"/>
    </source>
</evidence>
<dbReference type="InterPro" id="IPR001279">
    <property type="entry name" value="Metallo-B-lactamas"/>
</dbReference>
<keyword evidence="7" id="KW-1185">Reference proteome</keyword>
<protein>
    <recommendedName>
        <fullName evidence="5">Metallo-beta-lactamase domain-containing protein</fullName>
    </recommendedName>
</protein>
<dbReference type="EMBL" id="JBAHYK010001063">
    <property type="protein sequence ID" value="KAL0569719.1"/>
    <property type="molecule type" value="Genomic_DNA"/>
</dbReference>
<dbReference type="Gene3D" id="3.60.15.10">
    <property type="entry name" value="Ribonuclease Z/Hydroxyacylglutathione hydrolase-like"/>
    <property type="match status" value="1"/>
</dbReference>
<dbReference type="Proteomes" id="UP001465976">
    <property type="component" value="Unassembled WGS sequence"/>
</dbReference>
<evidence type="ECO:0000256" key="4">
    <source>
        <dbReference type="ARBA" id="ARBA00022833"/>
    </source>
</evidence>
<evidence type="ECO:0000313" key="7">
    <source>
        <dbReference type="Proteomes" id="UP001465976"/>
    </source>
</evidence>
<comment type="caution">
    <text evidence="6">The sequence shown here is derived from an EMBL/GenBank/DDBJ whole genome shotgun (WGS) entry which is preliminary data.</text>
</comment>
<keyword evidence="3" id="KW-0378">Hydrolase</keyword>
<dbReference type="InterPro" id="IPR036866">
    <property type="entry name" value="RibonucZ/Hydroxyglut_hydro"/>
</dbReference>
<dbReference type="InterPro" id="IPR051013">
    <property type="entry name" value="MBL_superfamily_lactonases"/>
</dbReference>
<dbReference type="PANTHER" id="PTHR42978:SF5">
    <property type="entry name" value="METALLO-BETA-LACTAMASE DOMAIN-CONTAINING PROTEIN"/>
    <property type="match status" value="1"/>
</dbReference>
<name>A0ABR3F3P0_9AGAR</name>
<organism evidence="6 7">
    <name type="scientific">Marasmius crinis-equi</name>
    <dbReference type="NCBI Taxonomy" id="585013"/>
    <lineage>
        <taxon>Eukaryota</taxon>
        <taxon>Fungi</taxon>
        <taxon>Dikarya</taxon>
        <taxon>Basidiomycota</taxon>
        <taxon>Agaricomycotina</taxon>
        <taxon>Agaricomycetes</taxon>
        <taxon>Agaricomycetidae</taxon>
        <taxon>Agaricales</taxon>
        <taxon>Marasmiineae</taxon>
        <taxon>Marasmiaceae</taxon>
        <taxon>Marasmius</taxon>
    </lineage>
</organism>
<evidence type="ECO:0000259" key="5">
    <source>
        <dbReference type="SMART" id="SM00849"/>
    </source>
</evidence>
<evidence type="ECO:0000256" key="1">
    <source>
        <dbReference type="ARBA" id="ARBA00007749"/>
    </source>
</evidence>
<dbReference type="CDD" id="cd07730">
    <property type="entry name" value="metallo-hydrolase-like_MBL-fold"/>
    <property type="match status" value="1"/>
</dbReference>
<evidence type="ECO:0000313" key="6">
    <source>
        <dbReference type="EMBL" id="KAL0569719.1"/>
    </source>
</evidence>
<dbReference type="Pfam" id="PF00753">
    <property type="entry name" value="Lactamase_B"/>
    <property type="match status" value="1"/>
</dbReference>